<dbReference type="CDD" id="cd12148">
    <property type="entry name" value="fungal_TF_MHR"/>
    <property type="match status" value="1"/>
</dbReference>
<dbReference type="Pfam" id="PF04082">
    <property type="entry name" value="Fungal_trans"/>
    <property type="match status" value="1"/>
</dbReference>
<dbReference type="OrthoDB" id="5344325at2759"/>
<evidence type="ECO:0000259" key="4">
    <source>
        <dbReference type="SMART" id="SM00906"/>
    </source>
</evidence>
<evidence type="ECO:0000256" key="3">
    <source>
        <dbReference type="SAM" id="MobiDB-lite"/>
    </source>
</evidence>
<proteinExistence type="predicted"/>
<comment type="subcellular location">
    <subcellularLocation>
        <location evidence="1">Nucleus</location>
    </subcellularLocation>
</comment>
<evidence type="ECO:0000256" key="2">
    <source>
        <dbReference type="ARBA" id="ARBA00023242"/>
    </source>
</evidence>
<dbReference type="EMBL" id="MU004290">
    <property type="protein sequence ID" value="KAF2662121.1"/>
    <property type="molecule type" value="Genomic_DNA"/>
</dbReference>
<keyword evidence="6" id="KW-1185">Reference proteome</keyword>
<evidence type="ECO:0000256" key="1">
    <source>
        <dbReference type="ARBA" id="ARBA00004123"/>
    </source>
</evidence>
<organism evidence="5 6">
    <name type="scientific">Lophiostoma macrostomum CBS 122681</name>
    <dbReference type="NCBI Taxonomy" id="1314788"/>
    <lineage>
        <taxon>Eukaryota</taxon>
        <taxon>Fungi</taxon>
        <taxon>Dikarya</taxon>
        <taxon>Ascomycota</taxon>
        <taxon>Pezizomycotina</taxon>
        <taxon>Dothideomycetes</taxon>
        <taxon>Pleosporomycetidae</taxon>
        <taxon>Pleosporales</taxon>
        <taxon>Lophiostomataceae</taxon>
        <taxon>Lophiostoma</taxon>
    </lineage>
</organism>
<accession>A0A6A6TS08</accession>
<protein>
    <recommendedName>
        <fullName evidence="4">Xylanolytic transcriptional activator regulatory domain-containing protein</fullName>
    </recommendedName>
</protein>
<dbReference type="Proteomes" id="UP000799324">
    <property type="component" value="Unassembled WGS sequence"/>
</dbReference>
<feature type="domain" description="Xylanolytic transcriptional activator regulatory" evidence="4">
    <location>
        <begin position="265"/>
        <end position="338"/>
    </location>
</feature>
<reference evidence="5" key="1">
    <citation type="journal article" date="2020" name="Stud. Mycol.">
        <title>101 Dothideomycetes genomes: a test case for predicting lifestyles and emergence of pathogens.</title>
        <authorList>
            <person name="Haridas S."/>
            <person name="Albert R."/>
            <person name="Binder M."/>
            <person name="Bloem J."/>
            <person name="Labutti K."/>
            <person name="Salamov A."/>
            <person name="Andreopoulos B."/>
            <person name="Baker S."/>
            <person name="Barry K."/>
            <person name="Bills G."/>
            <person name="Bluhm B."/>
            <person name="Cannon C."/>
            <person name="Castanera R."/>
            <person name="Culley D."/>
            <person name="Daum C."/>
            <person name="Ezra D."/>
            <person name="Gonzalez J."/>
            <person name="Henrissat B."/>
            <person name="Kuo A."/>
            <person name="Liang C."/>
            <person name="Lipzen A."/>
            <person name="Lutzoni F."/>
            <person name="Magnuson J."/>
            <person name="Mondo S."/>
            <person name="Nolan M."/>
            <person name="Ohm R."/>
            <person name="Pangilinan J."/>
            <person name="Park H.-J."/>
            <person name="Ramirez L."/>
            <person name="Alfaro M."/>
            <person name="Sun H."/>
            <person name="Tritt A."/>
            <person name="Yoshinaga Y."/>
            <person name="Zwiers L.-H."/>
            <person name="Turgeon B."/>
            <person name="Goodwin S."/>
            <person name="Spatafora J."/>
            <person name="Crous P."/>
            <person name="Grigoriev I."/>
        </authorList>
    </citation>
    <scope>NUCLEOTIDE SEQUENCE</scope>
    <source>
        <strain evidence="5">CBS 122681</strain>
    </source>
</reference>
<dbReference type="PANTHER" id="PTHR31001">
    <property type="entry name" value="UNCHARACTERIZED TRANSCRIPTIONAL REGULATORY PROTEIN"/>
    <property type="match status" value="1"/>
</dbReference>
<evidence type="ECO:0000313" key="5">
    <source>
        <dbReference type="EMBL" id="KAF2662121.1"/>
    </source>
</evidence>
<dbReference type="InterPro" id="IPR050613">
    <property type="entry name" value="Sec_Metabolite_Reg"/>
</dbReference>
<gene>
    <name evidence="5" type="ORF">K491DRAFT_700446</name>
</gene>
<dbReference type="GO" id="GO:0005634">
    <property type="term" value="C:nucleus"/>
    <property type="evidence" value="ECO:0007669"/>
    <property type="project" value="UniProtKB-SubCell"/>
</dbReference>
<dbReference type="GO" id="GO:0008270">
    <property type="term" value="F:zinc ion binding"/>
    <property type="evidence" value="ECO:0007669"/>
    <property type="project" value="InterPro"/>
</dbReference>
<dbReference type="AlphaFoldDB" id="A0A6A6TS08"/>
<keyword evidence="2" id="KW-0539">Nucleus</keyword>
<dbReference type="SMART" id="SM00906">
    <property type="entry name" value="Fungal_trans"/>
    <property type="match status" value="1"/>
</dbReference>
<name>A0A6A6TS08_9PLEO</name>
<dbReference type="InterPro" id="IPR007219">
    <property type="entry name" value="XnlR_reg_dom"/>
</dbReference>
<feature type="region of interest" description="Disordered" evidence="3">
    <location>
        <begin position="1"/>
        <end position="30"/>
    </location>
</feature>
<evidence type="ECO:0000313" key="6">
    <source>
        <dbReference type="Proteomes" id="UP000799324"/>
    </source>
</evidence>
<sequence>MQGPKESRSSTSCTECQRRKQKLASVPANGPATIVSPGKFLTCVNLARRRCNKSHRPPQLGIESRGYKRSLGEVQHSEESDISGNGALDGLEDGLKAWGYMPGHVHYKLGQENEESRHTSRSESEQSQEVGKVLHAIPPRSITDALVNHFLSVVNYRYNAIYAPTFTEKYVQWWSDRAKGNKLSPEFTCLLLRVVAYSVQYLTPSLGKMIEFELACSSQTLAERFGYAAEQLSASFLASKTSLERVQEIFLKGAWLKSESRIVEAWHSLSHTIREAQELGIDKDNSPENLSEFELEIRRRLWTLLYIWDWQMSAWLGRPHLIDQKDCTFEFPNLRLDEPTFEPNMLSPFAHISLQAMLARRISQQMGDIQVVGDQPAEKVFAVEAECEAFIEELPPIFRLKSPDLSLDEKYPYFIFQRRQLHVAIIMTQLDFLKPYLTRSPEDPISSHDDEFRFMGVDLSLRLLEVARALFDHEFPINAKFHLVVFCIFDTATILCSAIIHDQNNSLPRRDEVMDAVEKALDMLHQLSLTTKIGASSYSFLFKLVQATPILSRYQLIRKRRRTRLEENLLAETPTPEMLRITAATESFADTVGKNAFTTLEPIPLGPTTDDLSFDVEEFLQQNPFGDSSSIEIGGLEQIWDIDSLNLDAFLYQDPTVSRL</sequence>
<dbReference type="GO" id="GO:0003677">
    <property type="term" value="F:DNA binding"/>
    <property type="evidence" value="ECO:0007669"/>
    <property type="project" value="InterPro"/>
</dbReference>
<dbReference type="GO" id="GO:0006351">
    <property type="term" value="P:DNA-templated transcription"/>
    <property type="evidence" value="ECO:0007669"/>
    <property type="project" value="InterPro"/>
</dbReference>
<dbReference type="PANTHER" id="PTHR31001:SF84">
    <property type="entry name" value="FUNGAL SPECIFIC TRANSCRIPTION FACTOR"/>
    <property type="match status" value="1"/>
</dbReference>